<gene>
    <name evidence="2" type="ORF">EYF80_057071</name>
</gene>
<feature type="compositionally biased region" description="Basic and acidic residues" evidence="1">
    <location>
        <begin position="44"/>
        <end position="87"/>
    </location>
</feature>
<protein>
    <submittedName>
        <fullName evidence="2">Uncharacterized protein</fullName>
    </submittedName>
</protein>
<dbReference type="EMBL" id="SRLO01002506">
    <property type="protein sequence ID" value="TNN32769.1"/>
    <property type="molecule type" value="Genomic_DNA"/>
</dbReference>
<dbReference type="Proteomes" id="UP000314294">
    <property type="component" value="Unassembled WGS sequence"/>
</dbReference>
<organism evidence="2 3">
    <name type="scientific">Liparis tanakae</name>
    <name type="common">Tanaka's snailfish</name>
    <dbReference type="NCBI Taxonomy" id="230148"/>
    <lineage>
        <taxon>Eukaryota</taxon>
        <taxon>Metazoa</taxon>
        <taxon>Chordata</taxon>
        <taxon>Craniata</taxon>
        <taxon>Vertebrata</taxon>
        <taxon>Euteleostomi</taxon>
        <taxon>Actinopterygii</taxon>
        <taxon>Neopterygii</taxon>
        <taxon>Teleostei</taxon>
        <taxon>Neoteleostei</taxon>
        <taxon>Acanthomorphata</taxon>
        <taxon>Eupercaria</taxon>
        <taxon>Perciformes</taxon>
        <taxon>Cottioidei</taxon>
        <taxon>Cottales</taxon>
        <taxon>Liparidae</taxon>
        <taxon>Liparis</taxon>
    </lineage>
</organism>
<name>A0A4Z2EVD5_9TELE</name>
<keyword evidence="3" id="KW-1185">Reference proteome</keyword>
<feature type="region of interest" description="Disordered" evidence="1">
    <location>
        <begin position="17"/>
        <end position="87"/>
    </location>
</feature>
<evidence type="ECO:0000256" key="1">
    <source>
        <dbReference type="SAM" id="MobiDB-lite"/>
    </source>
</evidence>
<reference evidence="2 3" key="1">
    <citation type="submission" date="2019-03" db="EMBL/GenBank/DDBJ databases">
        <title>First draft genome of Liparis tanakae, snailfish: a comprehensive survey of snailfish specific genes.</title>
        <authorList>
            <person name="Kim W."/>
            <person name="Song I."/>
            <person name="Jeong J.-H."/>
            <person name="Kim D."/>
            <person name="Kim S."/>
            <person name="Ryu S."/>
            <person name="Song J.Y."/>
            <person name="Lee S.K."/>
        </authorList>
    </citation>
    <scope>NUCLEOTIDE SEQUENCE [LARGE SCALE GENOMIC DNA]</scope>
    <source>
        <tissue evidence="2">Muscle</tissue>
    </source>
</reference>
<sequence length="168" mass="18753">MSCVEFISGELLHERLLTDGEPTGQRRPLERRLTQLMAQGQRPQSDRRATAERPRRDRGETAERPRSDRGETTERPRSDGAPLLRRDGSPHGRLLFLLSAASLLEERFGAQVGGGEGPWPGGVQTGLWSVITLCKRSITFMMLLDSEEMELRDAIDFPGSSVLKPELT</sequence>
<dbReference type="AlphaFoldDB" id="A0A4Z2EVD5"/>
<proteinExistence type="predicted"/>
<evidence type="ECO:0000313" key="2">
    <source>
        <dbReference type="EMBL" id="TNN32769.1"/>
    </source>
</evidence>
<evidence type="ECO:0000313" key="3">
    <source>
        <dbReference type="Proteomes" id="UP000314294"/>
    </source>
</evidence>
<accession>A0A4Z2EVD5</accession>
<comment type="caution">
    <text evidence="2">The sequence shown here is derived from an EMBL/GenBank/DDBJ whole genome shotgun (WGS) entry which is preliminary data.</text>
</comment>